<keyword evidence="1" id="KW-0732">Signal</keyword>
<dbReference type="EMBL" id="GG662861">
    <property type="protein sequence ID" value="EAR86201.2"/>
    <property type="molecule type" value="Genomic_DNA"/>
</dbReference>
<evidence type="ECO:0000313" key="3">
    <source>
        <dbReference type="Proteomes" id="UP000009168"/>
    </source>
</evidence>
<evidence type="ECO:0008006" key="4">
    <source>
        <dbReference type="Google" id="ProtNLM"/>
    </source>
</evidence>
<name>Q22LR5_TETTS</name>
<dbReference type="KEGG" id="tet:TTHERM_00699850"/>
<reference evidence="3" key="1">
    <citation type="journal article" date="2006" name="PLoS Biol.">
        <title>Macronuclear genome sequence of the ciliate Tetrahymena thermophila, a model eukaryote.</title>
        <authorList>
            <person name="Eisen J.A."/>
            <person name="Coyne R.S."/>
            <person name="Wu M."/>
            <person name="Wu D."/>
            <person name="Thiagarajan M."/>
            <person name="Wortman J.R."/>
            <person name="Badger J.H."/>
            <person name="Ren Q."/>
            <person name="Amedeo P."/>
            <person name="Jones K.M."/>
            <person name="Tallon L.J."/>
            <person name="Delcher A.L."/>
            <person name="Salzberg S.L."/>
            <person name="Silva J.C."/>
            <person name="Haas B.J."/>
            <person name="Majoros W.H."/>
            <person name="Farzad M."/>
            <person name="Carlton J.M."/>
            <person name="Smith R.K. Jr."/>
            <person name="Garg J."/>
            <person name="Pearlman R.E."/>
            <person name="Karrer K.M."/>
            <person name="Sun L."/>
            <person name="Manning G."/>
            <person name="Elde N.C."/>
            <person name="Turkewitz A.P."/>
            <person name="Asai D.J."/>
            <person name="Wilkes D.E."/>
            <person name="Wang Y."/>
            <person name="Cai H."/>
            <person name="Collins K."/>
            <person name="Stewart B.A."/>
            <person name="Lee S.R."/>
            <person name="Wilamowska K."/>
            <person name="Weinberg Z."/>
            <person name="Ruzzo W.L."/>
            <person name="Wloga D."/>
            <person name="Gaertig J."/>
            <person name="Frankel J."/>
            <person name="Tsao C.-C."/>
            <person name="Gorovsky M.A."/>
            <person name="Keeling P.J."/>
            <person name="Waller R.F."/>
            <person name="Patron N.J."/>
            <person name="Cherry J.M."/>
            <person name="Stover N.A."/>
            <person name="Krieger C.J."/>
            <person name="del Toro C."/>
            <person name="Ryder H.F."/>
            <person name="Williamson S.C."/>
            <person name="Barbeau R.A."/>
            <person name="Hamilton E.P."/>
            <person name="Orias E."/>
        </authorList>
    </citation>
    <scope>NUCLEOTIDE SEQUENCE [LARGE SCALE GENOMIC DNA]</scope>
    <source>
        <strain evidence="3">SB210</strain>
    </source>
</reference>
<feature type="signal peptide" evidence="1">
    <location>
        <begin position="1"/>
        <end position="21"/>
    </location>
</feature>
<feature type="chain" id="PRO_5004201179" description="Transmembrane protein" evidence="1">
    <location>
        <begin position="22"/>
        <end position="1358"/>
    </location>
</feature>
<dbReference type="RefSeq" id="XP_976796.2">
    <property type="nucleotide sequence ID" value="XM_971703.2"/>
</dbReference>
<evidence type="ECO:0000313" key="2">
    <source>
        <dbReference type="EMBL" id="EAR86201.2"/>
    </source>
</evidence>
<dbReference type="GeneID" id="7829130"/>
<proteinExistence type="predicted"/>
<dbReference type="PROSITE" id="PS51257">
    <property type="entry name" value="PROKAR_LIPOPROTEIN"/>
    <property type="match status" value="1"/>
</dbReference>
<protein>
    <recommendedName>
        <fullName evidence="4">Transmembrane protein</fullName>
    </recommendedName>
</protein>
<dbReference type="InParanoid" id="Q22LR5"/>
<keyword evidence="3" id="KW-1185">Reference proteome</keyword>
<dbReference type="HOGENOM" id="CLU_261416_0_0_1"/>
<dbReference type="Proteomes" id="UP000009168">
    <property type="component" value="Unassembled WGS sequence"/>
</dbReference>
<gene>
    <name evidence="2" type="ORF">TTHERM_00699850</name>
</gene>
<organism evidence="2 3">
    <name type="scientific">Tetrahymena thermophila (strain SB210)</name>
    <dbReference type="NCBI Taxonomy" id="312017"/>
    <lineage>
        <taxon>Eukaryota</taxon>
        <taxon>Sar</taxon>
        <taxon>Alveolata</taxon>
        <taxon>Ciliophora</taxon>
        <taxon>Intramacronucleata</taxon>
        <taxon>Oligohymenophorea</taxon>
        <taxon>Hymenostomatida</taxon>
        <taxon>Tetrahymenina</taxon>
        <taxon>Tetrahymenidae</taxon>
        <taxon>Tetrahymena</taxon>
    </lineage>
</organism>
<evidence type="ECO:0000256" key="1">
    <source>
        <dbReference type="SAM" id="SignalP"/>
    </source>
</evidence>
<accession>Q22LR5</accession>
<sequence>MIKSMRDLLFLLLTITACFQCQVINKEKKLNLQSNELYVQNLSEFINEAATQIDLRTSEGVQEIQAFQSIKTYQNSKPLEVLATLVFKQVKYIIGVTSQAAADSKYKFEVLFQKIQFDDTCKCLVQIPICSVASEVVNQIPEIFASIYDSQSGFVSYQIGEEYKTFGFKSDGTYMEYSNIQWLKLSKHVSIQNYDLSIYVIQSINQKYQLIKLSKDWKQIFIKEIPADKCDLSVPLIDSTKFYYMYCYQGDQTYLKAFWVNEFVEALSFQNFQNVPQYLPKSYTFNRIGSQFLIGLFGAKSSNILTISSNESLNDFVFTLSNTEIPFIAAQKSNFMNEKFLIFHQDNYLLFFDIVQKQIVYQTQVANDGLLINSAQSLGNQIILDLVDINQKYSNSIVAQVNLPSFKIQLKESTTNPIQIVITTISQTKVYVNIKVNIVEQNTVLFTSNYVYTHKNIQSLNDNKVQILPIEDQVIGADLQLNASQDEYIQLMKDVSFIKTIDLEVQKDILPSISSSCNSYQLDGYFSTLFVCPLEAGIQLQYVRADSTDNNSNNKIGVVDTYKSQILQQRSINQVDNQGSFIIIQTNPQIYLPYLNNEHLQFATYPIFCNDNNFSFASDPAFGIFFTFCKNYITMYQYQNNNNQLSAALDIIQNTSLNQLICIDGILFAYNKTSITAYDYIQFSFLGQITIPTEGTNQQITLFKSTFLITILDNPLTKIAQYSYNNFASSTPTFMRYLQIDDSHPVDNQGLIVAKRSGTELAFILSSTQNLYYIYRVNSKQWSNQLYSSISFNLQQTVINNLNVCQLDIPFFKLILQQASIKYELDLTTEQFNQKFFSFTLLTLKPPKQEKQTEKQLNLKSLKSSAIQRKRTLQVNWIQYALSINRDASAAFGILNQQSNFIQQLKTQVQDIQFFSNDVSNVLNLFSNSSLYNACLTGWQSLLPNAKISQRISATSPKILNQDFTILYKYRLQIEDKQITSFFSIQGNFKNCLVLDDKASLKSTSYLNLNYQFNLYVFCQKKLQQYQVEYSIDNQIAQNIVSSKVSEPIIYYFNNNYNLSIYTQLISYNSQIYLFSVGGMNPQLLVLNKIQKQALIQELTNSYLVKKSINFMSKSNVYIQIYSSGLIQFQQNSQEKIQALYIQDMLWYFSFSITDYIKQVIQYSDSQFRIQFANSFIYDVTFQFNQQQQLQILSASQYYYQDAFSQFISGFKGTTYTILFGYSNTKQLCLALYENSASLQGINLIQSVYQFEDKVASNQTPTFITQQTPEYMELTLSNAYHFTILISDHIGIQVFNNQQMAQQNLNKIQIQIAPNIQKNPYNTINMTATSIPSQNPSSKTYIQNLFYNLISIIIIFFI</sequence>